<dbReference type="PANTHER" id="PTHR30435">
    <property type="entry name" value="FLAGELLAR PROTEIN"/>
    <property type="match status" value="1"/>
</dbReference>
<dbReference type="GO" id="GO:0071978">
    <property type="term" value="P:bacterial-type flagellum-dependent swarming motility"/>
    <property type="evidence" value="ECO:0007669"/>
    <property type="project" value="TreeGrafter"/>
</dbReference>
<keyword evidence="9" id="KW-0282">Flagellum</keyword>
<dbReference type="NCBIfam" id="TIGR02490">
    <property type="entry name" value="flgF"/>
    <property type="match status" value="1"/>
</dbReference>
<evidence type="ECO:0000313" key="10">
    <source>
        <dbReference type="Proteomes" id="UP000180254"/>
    </source>
</evidence>
<dbReference type="EMBL" id="MKIE01000006">
    <property type="protein sequence ID" value="OHW61943.1"/>
    <property type="molecule type" value="Genomic_DNA"/>
</dbReference>
<sequence length="261" mass="28568">MIRGMWTAATGMKTQQGNIDVISNNLANVNTTSYKKQRAEFKDLLYSSIKKPNEESPVNLQFGHGAMMIATTKEFQNGTPLDTQNPFDVAIDGDGFFAVQLPNGQERYTRDGSFKLSVEDGESTLVTSDGYYLLTEDGDNIVIPEGTTDFTVAQNGTVTVRDEAGEVVELGRLRFVQFVNNQGLSAEGRNLYAATDASGEAVDVDGEEMDASIIQGYLESSNVQVVDEMVKMITAQRAYEINSKAIQTGDDMLQTANNLKR</sequence>
<evidence type="ECO:0000259" key="6">
    <source>
        <dbReference type="Pfam" id="PF00460"/>
    </source>
</evidence>
<comment type="similarity">
    <text evidence="1 5">Belongs to the flagella basal body rod proteins family.</text>
</comment>
<comment type="subcellular location">
    <subcellularLocation>
        <location evidence="5">Bacterial flagellum basal body</location>
    </subcellularLocation>
</comment>
<proteinExistence type="inferred from homology"/>
<dbReference type="InterPro" id="IPR037925">
    <property type="entry name" value="FlgE/F/G-like"/>
</dbReference>
<dbReference type="STRING" id="39480.EUAN_17060"/>
<accession>A0A1S1V5P9</accession>
<dbReference type="NCBIfam" id="TIGR02488">
    <property type="entry name" value="flgG_G_neg"/>
    <property type="match status" value="1"/>
</dbReference>
<dbReference type="AlphaFoldDB" id="A0A1S1V5P9"/>
<keyword evidence="9" id="KW-0969">Cilium</keyword>
<keyword evidence="9" id="KW-0966">Cell projection</keyword>
<dbReference type="InterPro" id="IPR010930">
    <property type="entry name" value="Flg_bb/hook_C_dom"/>
</dbReference>
<dbReference type="GO" id="GO:0009426">
    <property type="term" value="C:bacterial-type flagellum basal body, distal rod"/>
    <property type="evidence" value="ECO:0007669"/>
    <property type="project" value="UniProtKB-UniRule"/>
</dbReference>
<keyword evidence="5" id="KW-0975">Bacterial flagellum</keyword>
<feature type="domain" description="Flagellar hook protein FlgE/F/G-like D1" evidence="8">
    <location>
        <begin position="90"/>
        <end position="160"/>
    </location>
</feature>
<dbReference type="InterPro" id="IPR001444">
    <property type="entry name" value="Flag_bb_rod_N"/>
</dbReference>
<keyword evidence="10" id="KW-1185">Reference proteome</keyword>
<dbReference type="SUPFAM" id="SSF117143">
    <property type="entry name" value="Flagellar hook protein flgE"/>
    <property type="match status" value="1"/>
</dbReference>
<dbReference type="NCBIfam" id="TIGR03506">
    <property type="entry name" value="FlgEFG_subfam"/>
    <property type="match status" value="2"/>
</dbReference>
<evidence type="ECO:0000256" key="1">
    <source>
        <dbReference type="ARBA" id="ARBA00009677"/>
    </source>
</evidence>
<evidence type="ECO:0000256" key="2">
    <source>
        <dbReference type="ARBA" id="ARBA00017948"/>
    </source>
</evidence>
<dbReference type="InterPro" id="IPR053967">
    <property type="entry name" value="LlgE_F_G-like_D1"/>
</dbReference>
<evidence type="ECO:0000256" key="3">
    <source>
        <dbReference type="ARBA" id="ARBA00025933"/>
    </source>
</evidence>
<reference evidence="9 10" key="1">
    <citation type="submission" date="2016-09" db="EMBL/GenBank/DDBJ databases">
        <title>Genome sequence of Eubacterium angustum.</title>
        <authorList>
            <person name="Poehlein A."/>
            <person name="Daniel R."/>
        </authorList>
    </citation>
    <scope>NUCLEOTIDE SEQUENCE [LARGE SCALE GENOMIC DNA]</scope>
    <source>
        <strain evidence="9 10">DSM 1989</strain>
    </source>
</reference>
<dbReference type="InterPro" id="IPR012834">
    <property type="entry name" value="FlgG_G_neg"/>
</dbReference>
<dbReference type="Pfam" id="PF22692">
    <property type="entry name" value="LlgE_F_G_D1"/>
    <property type="match status" value="1"/>
</dbReference>
<dbReference type="PANTHER" id="PTHR30435:SF19">
    <property type="entry name" value="FLAGELLAR BASAL-BODY ROD PROTEIN FLGG"/>
    <property type="match status" value="1"/>
</dbReference>
<dbReference type="InterPro" id="IPR012836">
    <property type="entry name" value="FlgF"/>
</dbReference>
<dbReference type="Pfam" id="PF00460">
    <property type="entry name" value="Flg_bb_rod"/>
    <property type="match status" value="1"/>
</dbReference>
<comment type="caution">
    <text evidence="9">The sequence shown here is derived from an EMBL/GenBank/DDBJ whole genome shotgun (WGS) entry which is preliminary data.</text>
</comment>
<evidence type="ECO:0000256" key="5">
    <source>
        <dbReference type="RuleBase" id="RU362116"/>
    </source>
</evidence>
<comment type="subunit">
    <text evidence="3">The basal body constitutes a major portion of the flagellar organelle and consists of four rings (L,P,S, and M) mounted on a central rod. The rod consists of about 26 subunits of FlgG in the distal portion, and FlgB, FlgC and FlgF are thought to build up the proximal portion of the rod with about 6 subunits each.</text>
</comment>
<dbReference type="PROSITE" id="PS00588">
    <property type="entry name" value="FLAGELLA_BB_ROD"/>
    <property type="match status" value="1"/>
</dbReference>
<feature type="domain" description="Flagellar basal-body/hook protein C-terminal" evidence="7">
    <location>
        <begin position="215"/>
        <end position="259"/>
    </location>
</feature>
<gene>
    <name evidence="9" type="primary">flgG_2</name>
    <name evidence="9" type="ORF">EUAN_17060</name>
</gene>
<organism evidence="9 10">
    <name type="scientific">Andreesenia angusta</name>
    <dbReference type="NCBI Taxonomy" id="39480"/>
    <lineage>
        <taxon>Bacteria</taxon>
        <taxon>Bacillati</taxon>
        <taxon>Bacillota</taxon>
        <taxon>Tissierellia</taxon>
        <taxon>Tissierellales</taxon>
        <taxon>Gottschalkiaceae</taxon>
        <taxon>Andreesenia</taxon>
    </lineage>
</organism>
<evidence type="ECO:0000256" key="4">
    <source>
        <dbReference type="NCBIfam" id="TIGR02488"/>
    </source>
</evidence>
<evidence type="ECO:0000313" key="9">
    <source>
        <dbReference type="EMBL" id="OHW61943.1"/>
    </source>
</evidence>
<evidence type="ECO:0000259" key="8">
    <source>
        <dbReference type="Pfam" id="PF22692"/>
    </source>
</evidence>
<evidence type="ECO:0000259" key="7">
    <source>
        <dbReference type="Pfam" id="PF06429"/>
    </source>
</evidence>
<dbReference type="InterPro" id="IPR020013">
    <property type="entry name" value="Flagellar_FlgE/F/G"/>
</dbReference>
<feature type="domain" description="Flagellar basal body rod protein N-terminal" evidence="6">
    <location>
        <begin position="7"/>
        <end position="35"/>
    </location>
</feature>
<dbReference type="RefSeq" id="WP_071063619.1">
    <property type="nucleotide sequence ID" value="NZ_MKIE01000006.1"/>
</dbReference>
<dbReference type="Proteomes" id="UP000180254">
    <property type="component" value="Unassembled WGS sequence"/>
</dbReference>
<name>A0A1S1V5P9_9FIRM</name>
<dbReference type="Pfam" id="PF06429">
    <property type="entry name" value="Flg_bbr_C"/>
    <property type="match status" value="1"/>
</dbReference>
<protein>
    <recommendedName>
        <fullName evidence="2 4">Flagellar basal-body rod protein FlgG</fullName>
    </recommendedName>
</protein>
<dbReference type="InterPro" id="IPR019776">
    <property type="entry name" value="Flagellar_basal_body_rod_CS"/>
</dbReference>